<keyword evidence="7 8" id="KW-0472">Membrane</keyword>
<protein>
    <recommendedName>
        <fullName evidence="9">Pycsar effector protein domain-containing protein</fullName>
    </recommendedName>
</protein>
<reference evidence="10" key="1">
    <citation type="submission" date="2021-04" db="EMBL/GenBank/DDBJ databases">
        <title>Dactylosporangium aurantiacum NRRL B-8018 full assembly.</title>
        <authorList>
            <person name="Hartkoorn R.C."/>
            <person name="Beaudoing E."/>
            <person name="Hot D."/>
        </authorList>
    </citation>
    <scope>NUCLEOTIDE SEQUENCE</scope>
    <source>
        <strain evidence="10">NRRL B-8018</strain>
    </source>
</reference>
<feature type="transmembrane region" description="Helical" evidence="8">
    <location>
        <begin position="65"/>
        <end position="86"/>
    </location>
</feature>
<evidence type="ECO:0000256" key="6">
    <source>
        <dbReference type="ARBA" id="ARBA00023118"/>
    </source>
</evidence>
<sequence>MNATQEPMEPLEDLRIAVSVGAAAQHCIQHADTKAAVLLTGLAGTVALAANQPGLPAAALRAGPVAAACMIGLAAAIVAGTCVAGWHLGRCLTPRLTGPGGRTGNRFALPDLGARRRPVGPAPVERQRREAWAAAEALAGIAMRKYRAIRSGIPWMAVAVAGSVGWLCLTAAIGGQ</sequence>
<dbReference type="EMBL" id="CP073767">
    <property type="protein sequence ID" value="UWZ55045.1"/>
    <property type="molecule type" value="Genomic_DNA"/>
</dbReference>
<keyword evidence="11" id="KW-1185">Reference proteome</keyword>
<evidence type="ECO:0000256" key="7">
    <source>
        <dbReference type="ARBA" id="ARBA00023136"/>
    </source>
</evidence>
<evidence type="ECO:0000259" key="9">
    <source>
        <dbReference type="Pfam" id="PF18967"/>
    </source>
</evidence>
<keyword evidence="4" id="KW-0547">Nucleotide-binding</keyword>
<keyword evidence="6" id="KW-0051">Antiviral defense</keyword>
<organism evidence="10 11">
    <name type="scientific">Dactylosporangium aurantiacum</name>
    <dbReference type="NCBI Taxonomy" id="35754"/>
    <lineage>
        <taxon>Bacteria</taxon>
        <taxon>Bacillati</taxon>
        <taxon>Actinomycetota</taxon>
        <taxon>Actinomycetes</taxon>
        <taxon>Micromonosporales</taxon>
        <taxon>Micromonosporaceae</taxon>
        <taxon>Dactylosporangium</taxon>
    </lineage>
</organism>
<dbReference type="InterPro" id="IPR043760">
    <property type="entry name" value="PycTM_dom"/>
</dbReference>
<feature type="domain" description="Pycsar effector protein" evidence="9">
    <location>
        <begin position="22"/>
        <end position="167"/>
    </location>
</feature>
<name>A0A9Q9MHN6_9ACTN</name>
<evidence type="ECO:0000256" key="8">
    <source>
        <dbReference type="SAM" id="Phobius"/>
    </source>
</evidence>
<dbReference type="Pfam" id="PF18967">
    <property type="entry name" value="PycTM"/>
    <property type="match status" value="1"/>
</dbReference>
<dbReference type="Proteomes" id="UP001058003">
    <property type="component" value="Chromosome"/>
</dbReference>
<accession>A0A9Q9MHN6</accession>
<proteinExistence type="predicted"/>
<dbReference type="RefSeq" id="WP_156089979.1">
    <property type="nucleotide sequence ID" value="NZ_CP073767.1"/>
</dbReference>
<keyword evidence="2" id="KW-1003">Cell membrane</keyword>
<comment type="subcellular location">
    <subcellularLocation>
        <location evidence="1">Cell membrane</location>
    </subcellularLocation>
</comment>
<evidence type="ECO:0000313" key="10">
    <source>
        <dbReference type="EMBL" id="UWZ55045.1"/>
    </source>
</evidence>
<dbReference type="KEGG" id="daur:Daura_01805"/>
<evidence type="ECO:0000256" key="2">
    <source>
        <dbReference type="ARBA" id="ARBA00022475"/>
    </source>
</evidence>
<dbReference type="AlphaFoldDB" id="A0A9Q9MHN6"/>
<evidence type="ECO:0000256" key="5">
    <source>
        <dbReference type="ARBA" id="ARBA00022989"/>
    </source>
</evidence>
<evidence type="ECO:0000256" key="3">
    <source>
        <dbReference type="ARBA" id="ARBA00022692"/>
    </source>
</evidence>
<feature type="transmembrane region" description="Helical" evidence="8">
    <location>
        <begin position="153"/>
        <end position="173"/>
    </location>
</feature>
<evidence type="ECO:0000256" key="4">
    <source>
        <dbReference type="ARBA" id="ARBA00022741"/>
    </source>
</evidence>
<evidence type="ECO:0000313" key="11">
    <source>
        <dbReference type="Proteomes" id="UP001058003"/>
    </source>
</evidence>
<gene>
    <name evidence="10" type="ORF">Daura_01805</name>
</gene>
<keyword evidence="3 8" id="KW-0812">Transmembrane</keyword>
<keyword evidence="5 8" id="KW-1133">Transmembrane helix</keyword>
<evidence type="ECO:0000256" key="1">
    <source>
        <dbReference type="ARBA" id="ARBA00004236"/>
    </source>
</evidence>